<accession>A0A4D4KWA7</accession>
<sequence length="196" mass="21727">MGRAGAAARDAGRITRGGPGGGAAIMTAMTTTERPDPPRTADERTSLEGWLDFHRATLALKCEGLDDKQLREASAPPSGLTLLGLVRHMAEVERSWFRRVLAQQDVAPIWYSEEDPDGEFHLTEEDTSETAFAIWREEIAKAKEAAAGRSLDDVISRPGRGDYNLRWIYLHMIEEYARHNGHADLIRERIDGATGD</sequence>
<evidence type="ECO:0008006" key="4">
    <source>
        <dbReference type="Google" id="ProtNLM"/>
    </source>
</evidence>
<keyword evidence="3" id="KW-1185">Reference proteome</keyword>
<organism evidence="2 3">
    <name type="scientific">Streptomyces violaceusniger</name>
    <dbReference type="NCBI Taxonomy" id="68280"/>
    <lineage>
        <taxon>Bacteria</taxon>
        <taxon>Bacillati</taxon>
        <taxon>Actinomycetota</taxon>
        <taxon>Actinomycetes</taxon>
        <taxon>Kitasatosporales</taxon>
        <taxon>Streptomycetaceae</taxon>
        <taxon>Streptomyces</taxon>
        <taxon>Streptomyces violaceusniger group</taxon>
    </lineage>
</organism>
<dbReference type="AlphaFoldDB" id="A0A4D4KWA7"/>
<protein>
    <recommendedName>
        <fullName evidence="4">Mini-circle protein</fullName>
    </recommendedName>
</protein>
<evidence type="ECO:0000313" key="3">
    <source>
        <dbReference type="Proteomes" id="UP000301309"/>
    </source>
</evidence>
<dbReference type="Proteomes" id="UP000301309">
    <property type="component" value="Unassembled WGS sequence"/>
</dbReference>
<gene>
    <name evidence="2" type="ORF">SVIO_017790</name>
</gene>
<dbReference type="InterPro" id="IPR007061">
    <property type="entry name" value="MST-like"/>
</dbReference>
<dbReference type="InterPro" id="IPR034660">
    <property type="entry name" value="DinB/YfiT-like"/>
</dbReference>
<comment type="caution">
    <text evidence="2">The sequence shown here is derived from an EMBL/GenBank/DDBJ whole genome shotgun (WGS) entry which is preliminary data.</text>
</comment>
<reference evidence="2 3" key="1">
    <citation type="journal article" date="2020" name="Int. J. Syst. Evol. Microbiol.">
        <title>Reclassification of Streptomyces castelarensis and Streptomyces sporoclivatus as later heterotypic synonyms of Streptomyces antimycoticus.</title>
        <authorList>
            <person name="Komaki H."/>
            <person name="Tamura T."/>
        </authorList>
    </citation>
    <scope>NUCLEOTIDE SEQUENCE [LARGE SCALE GENOMIC DNA]</scope>
    <source>
        <strain evidence="2 3">NBRC 13459</strain>
    </source>
</reference>
<dbReference type="EMBL" id="BJHW01000001">
    <property type="protein sequence ID" value="GDY51156.1"/>
    <property type="molecule type" value="Genomic_DNA"/>
</dbReference>
<dbReference type="SUPFAM" id="SSF109854">
    <property type="entry name" value="DinB/YfiT-like putative metalloenzymes"/>
    <property type="match status" value="1"/>
</dbReference>
<evidence type="ECO:0000313" key="2">
    <source>
        <dbReference type="EMBL" id="GDY51156.1"/>
    </source>
</evidence>
<dbReference type="Gene3D" id="1.20.120.450">
    <property type="entry name" value="dinb family like domain"/>
    <property type="match status" value="1"/>
</dbReference>
<evidence type="ECO:0000256" key="1">
    <source>
        <dbReference type="SAM" id="MobiDB-lite"/>
    </source>
</evidence>
<name>A0A4D4KWA7_STRVO</name>
<feature type="compositionally biased region" description="Basic and acidic residues" evidence="1">
    <location>
        <begin position="33"/>
        <end position="43"/>
    </location>
</feature>
<dbReference type="Pfam" id="PF04978">
    <property type="entry name" value="MST"/>
    <property type="match status" value="1"/>
</dbReference>
<feature type="region of interest" description="Disordered" evidence="1">
    <location>
        <begin position="1"/>
        <end position="43"/>
    </location>
</feature>
<proteinExistence type="predicted"/>